<proteinExistence type="predicted"/>
<dbReference type="EnsemblMetazoa" id="CJA02895.1">
    <property type="protein sequence ID" value="CJA02895.1"/>
    <property type="gene ID" value="WBGene00122099"/>
</dbReference>
<evidence type="ECO:0000313" key="2">
    <source>
        <dbReference type="Proteomes" id="UP000005237"/>
    </source>
</evidence>
<reference evidence="1" key="2">
    <citation type="submission" date="2022-06" db="UniProtKB">
        <authorList>
            <consortium name="EnsemblMetazoa"/>
        </authorList>
    </citation>
    <scope>IDENTIFICATION</scope>
    <source>
        <strain evidence="1">DF5081</strain>
    </source>
</reference>
<dbReference type="Proteomes" id="UP000005237">
    <property type="component" value="Unassembled WGS sequence"/>
</dbReference>
<protein>
    <submittedName>
        <fullName evidence="1">Uncharacterized protein</fullName>
    </submittedName>
</protein>
<reference evidence="2" key="1">
    <citation type="submission" date="2010-08" db="EMBL/GenBank/DDBJ databases">
        <authorList>
            <consortium name="Caenorhabditis japonica Sequencing Consortium"/>
            <person name="Wilson R.K."/>
        </authorList>
    </citation>
    <scope>NUCLEOTIDE SEQUENCE [LARGE SCALE GENOMIC DNA]</scope>
    <source>
        <strain evidence="2">DF5081</strain>
    </source>
</reference>
<evidence type="ECO:0000313" key="1">
    <source>
        <dbReference type="EnsemblMetazoa" id="CJA02895.1"/>
    </source>
</evidence>
<accession>A0A8R1HIN4</accession>
<name>A0A8R1HIN4_CAEJA</name>
<dbReference type="AlphaFoldDB" id="A0A8R1HIN4"/>
<keyword evidence="2" id="KW-1185">Reference proteome</keyword>
<sequence>MPCIKIKRLLQQKYSSGQISAEAGISQQTVCDWRNFLKELLRSYHCFKRRSKRIILSIRMNGKVTVCSKKFVVRENEKDEFYKKVLEKLQVIL</sequence>
<organism evidence="1 2">
    <name type="scientific">Caenorhabditis japonica</name>
    <dbReference type="NCBI Taxonomy" id="281687"/>
    <lineage>
        <taxon>Eukaryota</taxon>
        <taxon>Metazoa</taxon>
        <taxon>Ecdysozoa</taxon>
        <taxon>Nematoda</taxon>
        <taxon>Chromadorea</taxon>
        <taxon>Rhabditida</taxon>
        <taxon>Rhabditina</taxon>
        <taxon>Rhabditomorpha</taxon>
        <taxon>Rhabditoidea</taxon>
        <taxon>Rhabditidae</taxon>
        <taxon>Peloderinae</taxon>
        <taxon>Caenorhabditis</taxon>
    </lineage>
</organism>